<feature type="transmembrane region" description="Helical" evidence="1">
    <location>
        <begin position="12"/>
        <end position="30"/>
    </location>
</feature>
<reference evidence="2 3" key="1">
    <citation type="journal article" date="2016" name="Nat. Commun.">
        <title>Thousands of microbial genomes shed light on interconnected biogeochemical processes in an aquifer system.</title>
        <authorList>
            <person name="Anantharaman K."/>
            <person name="Brown C.T."/>
            <person name="Hug L.A."/>
            <person name="Sharon I."/>
            <person name="Castelle C.J."/>
            <person name="Probst A.J."/>
            <person name="Thomas B.C."/>
            <person name="Singh A."/>
            <person name="Wilkins M.J."/>
            <person name="Karaoz U."/>
            <person name="Brodie E.L."/>
            <person name="Williams K.H."/>
            <person name="Hubbard S.S."/>
            <person name="Banfield J.F."/>
        </authorList>
    </citation>
    <scope>NUCLEOTIDE SEQUENCE [LARGE SCALE GENOMIC DNA]</scope>
</reference>
<comment type="caution">
    <text evidence="2">The sequence shown here is derived from an EMBL/GenBank/DDBJ whole genome shotgun (WGS) entry which is preliminary data.</text>
</comment>
<keyword evidence="1" id="KW-1133">Transmembrane helix</keyword>
<evidence type="ECO:0000256" key="1">
    <source>
        <dbReference type="SAM" id="Phobius"/>
    </source>
</evidence>
<dbReference type="EMBL" id="MEUV01000017">
    <property type="protein sequence ID" value="OGC45992.1"/>
    <property type="molecule type" value="Genomic_DNA"/>
</dbReference>
<keyword evidence="1" id="KW-0472">Membrane</keyword>
<evidence type="ECO:0008006" key="4">
    <source>
        <dbReference type="Google" id="ProtNLM"/>
    </source>
</evidence>
<keyword evidence="1" id="KW-0812">Transmembrane</keyword>
<name>A0A1F4UMB4_UNCKA</name>
<sequence>MKILILFKKYFPFIYIIFLISSFFYIKHILKIDSISIKDKEITEELKEVEVKPVDVKLIIEVNNLKSIYEKRLNNLNTLDDFLEDLVEDKKLYYEKTEYVYGVEYDLINRQKAPDGYIWRIFRNDEEITYKTKDLKLQDKDIFKIILSKKD</sequence>
<evidence type="ECO:0000313" key="3">
    <source>
        <dbReference type="Proteomes" id="UP000178615"/>
    </source>
</evidence>
<dbReference type="Proteomes" id="UP000178615">
    <property type="component" value="Unassembled WGS sequence"/>
</dbReference>
<accession>A0A1F4UMB4</accession>
<evidence type="ECO:0000313" key="2">
    <source>
        <dbReference type="EMBL" id="OGC45992.1"/>
    </source>
</evidence>
<gene>
    <name evidence="2" type="ORF">A2V49_01965</name>
</gene>
<organism evidence="2 3">
    <name type="scientific">candidate division WWE3 bacterium RBG_19FT_COMBO_34_6</name>
    <dbReference type="NCBI Taxonomy" id="1802612"/>
    <lineage>
        <taxon>Bacteria</taxon>
        <taxon>Katanobacteria</taxon>
    </lineage>
</organism>
<dbReference type="AlphaFoldDB" id="A0A1F4UMB4"/>
<proteinExistence type="predicted"/>
<protein>
    <recommendedName>
        <fullName evidence="4">DUF4430 domain-containing protein</fullName>
    </recommendedName>
</protein>